<dbReference type="AlphaFoldDB" id="A0A1Q3EGS9"/>
<name>A0A1Q3EGS9_LENED</name>
<reference evidence="1 2" key="1">
    <citation type="submission" date="2016-08" db="EMBL/GenBank/DDBJ databases">
        <authorList>
            <consortium name="Lentinula edodes genome sequencing consortium"/>
            <person name="Sakamoto Y."/>
            <person name="Nakade K."/>
            <person name="Sato S."/>
            <person name="Yoshida Y."/>
            <person name="Miyazaki K."/>
            <person name="Natsume S."/>
            <person name="Konno N."/>
        </authorList>
    </citation>
    <scope>NUCLEOTIDE SEQUENCE [LARGE SCALE GENOMIC DNA]</scope>
    <source>
        <strain evidence="1 2">NBRC 111202</strain>
    </source>
</reference>
<evidence type="ECO:0000313" key="2">
    <source>
        <dbReference type="Proteomes" id="UP000188533"/>
    </source>
</evidence>
<dbReference type="Proteomes" id="UP000188533">
    <property type="component" value="Unassembled WGS sequence"/>
</dbReference>
<sequence length="180" mass="19043">MFINTNTYPKISPISLCHSNVQTYSETSVHGVWSQIRGVLSFHQHIFKTCLYRSLPLQKPLSPNEMILHRLVSLTALAASVYAASVGTSTGDIEVTDAAVSGSYIDVEMLDPTASNGTVNVKVPLAGFSKDLYSSLVSGAENAPSSAACIPKGEFCTWGYWDCCGSAGCLLVGIVGGVCT</sequence>
<proteinExistence type="predicted"/>
<comment type="caution">
    <text evidence="1">The sequence shown here is derived from an EMBL/GenBank/DDBJ whole genome shotgun (WGS) entry which is preliminary data.</text>
</comment>
<reference evidence="1 2" key="2">
    <citation type="submission" date="2017-02" db="EMBL/GenBank/DDBJ databases">
        <title>A genome survey and senescence transcriptome analysis in Lentinula edodes.</title>
        <authorList>
            <person name="Sakamoto Y."/>
            <person name="Nakade K."/>
            <person name="Sato S."/>
            <person name="Yoshida Y."/>
            <person name="Miyazaki K."/>
            <person name="Natsume S."/>
            <person name="Konno N."/>
        </authorList>
    </citation>
    <scope>NUCLEOTIDE SEQUENCE [LARGE SCALE GENOMIC DNA]</scope>
    <source>
        <strain evidence="1 2">NBRC 111202</strain>
    </source>
</reference>
<organism evidence="1 2">
    <name type="scientific">Lentinula edodes</name>
    <name type="common">Shiitake mushroom</name>
    <name type="synonym">Lentinus edodes</name>
    <dbReference type="NCBI Taxonomy" id="5353"/>
    <lineage>
        <taxon>Eukaryota</taxon>
        <taxon>Fungi</taxon>
        <taxon>Dikarya</taxon>
        <taxon>Basidiomycota</taxon>
        <taxon>Agaricomycotina</taxon>
        <taxon>Agaricomycetes</taxon>
        <taxon>Agaricomycetidae</taxon>
        <taxon>Agaricales</taxon>
        <taxon>Marasmiineae</taxon>
        <taxon>Omphalotaceae</taxon>
        <taxon>Lentinula</taxon>
    </lineage>
</organism>
<protein>
    <submittedName>
        <fullName evidence="1">Uncharacterized protein</fullName>
    </submittedName>
</protein>
<keyword evidence="2" id="KW-1185">Reference proteome</keyword>
<gene>
    <name evidence="1" type="ORF">LENED_008329</name>
</gene>
<dbReference type="EMBL" id="BDGU01000317">
    <property type="protein sequence ID" value="GAW06402.1"/>
    <property type="molecule type" value="Genomic_DNA"/>
</dbReference>
<accession>A0A1Q3EGS9</accession>
<evidence type="ECO:0000313" key="1">
    <source>
        <dbReference type="EMBL" id="GAW06402.1"/>
    </source>
</evidence>